<dbReference type="GO" id="GO:0051301">
    <property type="term" value="P:cell division"/>
    <property type="evidence" value="ECO:0007669"/>
    <property type="project" value="TreeGrafter"/>
</dbReference>
<dbReference type="Pfam" id="PF13432">
    <property type="entry name" value="TPR_16"/>
    <property type="match status" value="1"/>
</dbReference>
<dbReference type="GO" id="GO:0005680">
    <property type="term" value="C:anaphase-promoting complex"/>
    <property type="evidence" value="ECO:0007669"/>
    <property type="project" value="TreeGrafter"/>
</dbReference>
<comment type="subcellular location">
    <subcellularLocation>
        <location evidence="1">Nucleus</location>
    </subcellularLocation>
</comment>
<dbReference type="InterPro" id="IPR019734">
    <property type="entry name" value="TPR_rpt"/>
</dbReference>
<feature type="compositionally biased region" description="Polar residues" evidence="7">
    <location>
        <begin position="334"/>
        <end position="344"/>
    </location>
</feature>
<dbReference type="Gene3D" id="1.25.40.10">
    <property type="entry name" value="Tetratricopeptide repeat domain"/>
    <property type="match status" value="4"/>
</dbReference>
<dbReference type="STRING" id="698492.A0A0E9NLZ5"/>
<dbReference type="PROSITE" id="PS50005">
    <property type="entry name" value="TPR"/>
    <property type="match status" value="4"/>
</dbReference>
<dbReference type="EMBL" id="BACD03000038">
    <property type="protein sequence ID" value="GAO50887.1"/>
    <property type="molecule type" value="Genomic_DNA"/>
</dbReference>
<keyword evidence="4" id="KW-0539">Nucleus</keyword>
<keyword evidence="3 6" id="KW-0802">TPR repeat</keyword>
<evidence type="ECO:0000256" key="1">
    <source>
        <dbReference type="ARBA" id="ARBA00004123"/>
    </source>
</evidence>
<dbReference type="GO" id="GO:0005737">
    <property type="term" value="C:cytoplasm"/>
    <property type="evidence" value="ECO:0007669"/>
    <property type="project" value="TreeGrafter"/>
</dbReference>
<dbReference type="PROSITE" id="PS50293">
    <property type="entry name" value="TPR_REGION"/>
    <property type="match status" value="1"/>
</dbReference>
<evidence type="ECO:0000256" key="2">
    <source>
        <dbReference type="ARBA" id="ARBA00022737"/>
    </source>
</evidence>
<evidence type="ECO:0000256" key="5">
    <source>
        <dbReference type="ARBA" id="ARBA00038210"/>
    </source>
</evidence>
<dbReference type="OMA" id="WHSPQAW"/>
<dbReference type="GO" id="GO:0016567">
    <property type="term" value="P:protein ubiquitination"/>
    <property type="evidence" value="ECO:0007669"/>
    <property type="project" value="TreeGrafter"/>
</dbReference>
<keyword evidence="9" id="KW-1185">Reference proteome</keyword>
<dbReference type="SMART" id="SM00028">
    <property type="entry name" value="TPR"/>
    <property type="match status" value="8"/>
</dbReference>
<reference evidence="8 9" key="2">
    <citation type="journal article" date="2014" name="J. Gen. Appl. Microbiol.">
        <title>The early diverging ascomycetous budding yeast Saitoella complicata has three histone deacetylases belonging to the Clr6, Hos2, and Rpd3 lineages.</title>
        <authorList>
            <person name="Nishida H."/>
            <person name="Matsumoto T."/>
            <person name="Kondo S."/>
            <person name="Hamamoto M."/>
            <person name="Yoshikawa H."/>
        </authorList>
    </citation>
    <scope>NUCLEOTIDE SEQUENCE [LARGE SCALE GENOMIC DNA]</scope>
    <source>
        <strain evidence="8 9">NRRL Y-17804</strain>
    </source>
</reference>
<dbReference type="RefSeq" id="XP_019024820.1">
    <property type="nucleotide sequence ID" value="XM_019166812.1"/>
</dbReference>
<feature type="compositionally biased region" description="Low complexity" evidence="7">
    <location>
        <begin position="254"/>
        <end position="266"/>
    </location>
</feature>
<dbReference type="Pfam" id="PF13181">
    <property type="entry name" value="TPR_8"/>
    <property type="match status" value="1"/>
</dbReference>
<dbReference type="Pfam" id="PF12895">
    <property type="entry name" value="ANAPC3"/>
    <property type="match status" value="1"/>
</dbReference>
<feature type="region of interest" description="Disordered" evidence="7">
    <location>
        <begin position="326"/>
        <end position="410"/>
    </location>
</feature>
<dbReference type="SUPFAM" id="SSF48452">
    <property type="entry name" value="TPR-like"/>
    <property type="match status" value="3"/>
</dbReference>
<dbReference type="GO" id="GO:0007091">
    <property type="term" value="P:metaphase/anaphase transition of mitotic cell cycle"/>
    <property type="evidence" value="ECO:0007669"/>
    <property type="project" value="TreeGrafter"/>
</dbReference>
<sequence length="757" mass="83910">MAPQPHVVQLFREVIWHSLDNGLESNASFVAERLLAYDNKDPDAKHLLALSYLRSGKTQQAMAVTENVRHAGCAYIYAQCCLQVGKYSEGIVALEDVGSQWVSSVTLGEHSDSSRRHMPDAGAAYCLIGHLAKKCMMMKKAVNSYVSAVKINPFLWEAFDGLCQLGINVRVDNIFKATSQMIAARDNKQADVPRNAAPVTTTATTTTKGSIFTSRLPTVETPDLFVGGPVHQPKQFDFRAPDPRPNFLSRLQESDTPGTPTFGGSTSDEDESFIGLGASKPTSSTLKPAQPRVKSSLPSDMPRARAMGRPTTRELEATIMKRTTSDIPTRRSTRLASSGASVTRPTKPALLGRKVPAAKGRSKSTYSDETPTAGGLGSHDTSLGSTLLPQRKPAQPMAAPPAPPAFPSTARREEAESCVLKLFAQLAAAVYALSKYECGKAIDLFRQLPPEQYESAYVLSKVGRAQFESVKYEEAEKVFRRLRELHPMCLEDMEVYSTILWHLRKDVQLSYLAHELLDIDRLSPQAWCAVGNCFSLQREHDQAIKCLQRAVHLDSEFAYAHTLEGHEHVANEEWDKAQLSFRTAIRLDRRHYNAWYGIGMVYNKIGKSDLAEQHFRRAAEINPSNVVLICCIGMVLEKHKRFQEALVQYNRACQISPSSAMARFKKARILMMQGEYMLALRELQALKDIAPDEGNVHFLLGQIYKHINDRSAAMRHFTIALNLDPKAAHLIKEEIASGAQYDGEEGDEDMGSSMHGA</sequence>
<dbReference type="AlphaFoldDB" id="A0A0E9NLZ5"/>
<reference evidence="8 9" key="3">
    <citation type="journal article" date="2015" name="Genome Announc.">
        <title>Draft Genome Sequence of the Archiascomycetous Yeast Saitoella complicata.</title>
        <authorList>
            <person name="Yamauchi K."/>
            <person name="Kondo S."/>
            <person name="Hamamoto M."/>
            <person name="Takahashi Y."/>
            <person name="Ogura Y."/>
            <person name="Hayashi T."/>
            <person name="Nishida H."/>
        </authorList>
    </citation>
    <scope>NUCLEOTIDE SEQUENCE [LARGE SCALE GENOMIC DNA]</scope>
    <source>
        <strain evidence="8 9">NRRL Y-17804</strain>
    </source>
</reference>
<feature type="compositionally biased region" description="Polar residues" evidence="7">
    <location>
        <begin position="379"/>
        <end position="388"/>
    </location>
</feature>
<evidence type="ECO:0000256" key="4">
    <source>
        <dbReference type="ARBA" id="ARBA00023242"/>
    </source>
</evidence>
<feature type="region of interest" description="Disordered" evidence="7">
    <location>
        <begin position="233"/>
        <end position="309"/>
    </location>
</feature>
<evidence type="ECO:0000313" key="9">
    <source>
        <dbReference type="Proteomes" id="UP000033140"/>
    </source>
</evidence>
<feature type="repeat" description="TPR" evidence="6">
    <location>
        <begin position="694"/>
        <end position="727"/>
    </location>
</feature>
<dbReference type="GO" id="GO:0031145">
    <property type="term" value="P:anaphase-promoting complex-dependent catabolic process"/>
    <property type="evidence" value="ECO:0007669"/>
    <property type="project" value="TreeGrafter"/>
</dbReference>
<dbReference type="InterPro" id="IPR011990">
    <property type="entry name" value="TPR-like_helical_dom_sf"/>
</dbReference>
<dbReference type="FunFam" id="1.25.40.10:FF:000018">
    <property type="entry name" value="Cell division cycle protein 27 homolog B"/>
    <property type="match status" value="1"/>
</dbReference>
<feature type="repeat" description="TPR" evidence="6">
    <location>
        <begin position="524"/>
        <end position="557"/>
    </location>
</feature>
<organism evidence="8 9">
    <name type="scientific">Saitoella complicata (strain BCRC 22490 / CBS 7301 / JCM 7358 / NBRC 10748 / NRRL Y-17804)</name>
    <dbReference type="NCBI Taxonomy" id="698492"/>
    <lineage>
        <taxon>Eukaryota</taxon>
        <taxon>Fungi</taxon>
        <taxon>Dikarya</taxon>
        <taxon>Ascomycota</taxon>
        <taxon>Taphrinomycotina</taxon>
        <taxon>Taphrinomycotina incertae sedis</taxon>
        <taxon>Saitoella</taxon>
    </lineage>
</organism>
<keyword evidence="2" id="KW-0677">Repeat</keyword>
<dbReference type="PANTHER" id="PTHR12558:SF13">
    <property type="entry name" value="CELL DIVISION CYCLE PROTEIN 27 HOMOLOG"/>
    <property type="match status" value="1"/>
</dbReference>
<dbReference type="OrthoDB" id="329563at2759"/>
<evidence type="ECO:0000256" key="6">
    <source>
        <dbReference type="PROSITE-ProRule" id="PRU00339"/>
    </source>
</evidence>
<name>A0A0E9NLZ5_SAICN</name>
<gene>
    <name evidence="8" type="ORF">G7K_5006-t1</name>
</gene>
<reference evidence="8 9" key="1">
    <citation type="journal article" date="2011" name="J. Gen. Appl. Microbiol.">
        <title>Draft genome sequencing of the enigmatic yeast Saitoella complicata.</title>
        <authorList>
            <person name="Nishida H."/>
            <person name="Hamamoto M."/>
            <person name="Sugiyama J."/>
        </authorList>
    </citation>
    <scope>NUCLEOTIDE SEQUENCE [LARGE SCALE GENOMIC DNA]</scope>
    <source>
        <strain evidence="8 9">NRRL Y-17804</strain>
    </source>
</reference>
<dbReference type="PANTHER" id="PTHR12558">
    <property type="entry name" value="CELL DIVISION CYCLE 16,23,27"/>
    <property type="match status" value="1"/>
</dbReference>
<evidence type="ECO:0000256" key="7">
    <source>
        <dbReference type="SAM" id="MobiDB-lite"/>
    </source>
</evidence>
<feature type="repeat" description="TPR" evidence="6">
    <location>
        <begin position="592"/>
        <end position="625"/>
    </location>
</feature>
<accession>A0A0E9NLZ5</accession>
<comment type="similarity">
    <text evidence="5">Belongs to the APC3/CDC27 family.</text>
</comment>
<proteinExistence type="inferred from homology"/>
<evidence type="ECO:0000256" key="3">
    <source>
        <dbReference type="ARBA" id="ARBA00022803"/>
    </source>
</evidence>
<comment type="caution">
    <text evidence="8">The sequence shown here is derived from an EMBL/GenBank/DDBJ whole genome shotgun (WGS) entry which is preliminary data.</text>
</comment>
<protein>
    <submittedName>
        <fullName evidence="8">Uncharacterized protein</fullName>
    </submittedName>
</protein>
<dbReference type="Proteomes" id="UP000033140">
    <property type="component" value="Unassembled WGS sequence"/>
</dbReference>
<evidence type="ECO:0000313" key="8">
    <source>
        <dbReference type="EMBL" id="GAO50887.1"/>
    </source>
</evidence>
<feature type="repeat" description="TPR" evidence="6">
    <location>
        <begin position="456"/>
        <end position="489"/>
    </location>
</feature>